<protein>
    <submittedName>
        <fullName evidence="2">Uncharacterized protein</fullName>
    </submittedName>
</protein>
<evidence type="ECO:0000313" key="2">
    <source>
        <dbReference type="WBParaSite" id="nRc.2.0.1.t36776-RA"/>
    </source>
</evidence>
<dbReference type="Proteomes" id="UP000887565">
    <property type="component" value="Unplaced"/>
</dbReference>
<proteinExistence type="predicted"/>
<dbReference type="AlphaFoldDB" id="A0A915KFK7"/>
<evidence type="ECO:0000313" key="1">
    <source>
        <dbReference type="Proteomes" id="UP000887565"/>
    </source>
</evidence>
<reference evidence="2" key="1">
    <citation type="submission" date="2022-11" db="UniProtKB">
        <authorList>
            <consortium name="WormBaseParasite"/>
        </authorList>
    </citation>
    <scope>IDENTIFICATION</scope>
</reference>
<keyword evidence="1" id="KW-1185">Reference proteome</keyword>
<name>A0A915KFK7_ROMCU</name>
<dbReference type="WBParaSite" id="nRc.2.0.1.t36776-RA">
    <property type="protein sequence ID" value="nRc.2.0.1.t36776-RA"/>
    <property type="gene ID" value="nRc.2.0.1.g36776"/>
</dbReference>
<organism evidence="1 2">
    <name type="scientific">Romanomermis culicivorax</name>
    <name type="common">Nematode worm</name>
    <dbReference type="NCBI Taxonomy" id="13658"/>
    <lineage>
        <taxon>Eukaryota</taxon>
        <taxon>Metazoa</taxon>
        <taxon>Ecdysozoa</taxon>
        <taxon>Nematoda</taxon>
        <taxon>Enoplea</taxon>
        <taxon>Dorylaimia</taxon>
        <taxon>Mermithida</taxon>
        <taxon>Mermithoidea</taxon>
        <taxon>Mermithidae</taxon>
        <taxon>Romanomermis</taxon>
    </lineage>
</organism>
<accession>A0A915KFK7</accession>
<sequence length="66" mass="7895">MLRWARKKECTCLNSCQARKRTSDLAKIIELPMELQKAQREEQRVQTEEQRLEGQLILDQQKVNRP</sequence>